<evidence type="ECO:0000313" key="2">
    <source>
        <dbReference type="EMBL" id="MED6201012.1"/>
    </source>
</evidence>
<organism evidence="2 3">
    <name type="scientific">Stylosanthes scabra</name>
    <dbReference type="NCBI Taxonomy" id="79078"/>
    <lineage>
        <taxon>Eukaryota</taxon>
        <taxon>Viridiplantae</taxon>
        <taxon>Streptophyta</taxon>
        <taxon>Embryophyta</taxon>
        <taxon>Tracheophyta</taxon>
        <taxon>Spermatophyta</taxon>
        <taxon>Magnoliopsida</taxon>
        <taxon>eudicotyledons</taxon>
        <taxon>Gunneridae</taxon>
        <taxon>Pentapetalae</taxon>
        <taxon>rosids</taxon>
        <taxon>fabids</taxon>
        <taxon>Fabales</taxon>
        <taxon>Fabaceae</taxon>
        <taxon>Papilionoideae</taxon>
        <taxon>50 kb inversion clade</taxon>
        <taxon>dalbergioids sensu lato</taxon>
        <taxon>Dalbergieae</taxon>
        <taxon>Pterocarpus clade</taxon>
        <taxon>Stylosanthes</taxon>
    </lineage>
</organism>
<accession>A0ABU6XS15</accession>
<dbReference type="PANTHER" id="PTHR46033">
    <property type="entry name" value="PROTEIN MAIN-LIKE 2"/>
    <property type="match status" value="1"/>
</dbReference>
<dbReference type="PANTHER" id="PTHR46033:SF8">
    <property type="entry name" value="PROTEIN MAINTENANCE OF MERISTEMS-LIKE"/>
    <property type="match status" value="1"/>
</dbReference>
<reference evidence="2 3" key="1">
    <citation type="journal article" date="2023" name="Plants (Basel)">
        <title>Bridging the Gap: Combining Genomics and Transcriptomics Approaches to Understand Stylosanthes scabra, an Orphan Legume from the Brazilian Caatinga.</title>
        <authorList>
            <person name="Ferreira-Neto J.R.C."/>
            <person name="da Silva M.D."/>
            <person name="Binneck E."/>
            <person name="de Melo N.F."/>
            <person name="da Silva R.H."/>
            <person name="de Melo A.L.T.M."/>
            <person name="Pandolfi V."/>
            <person name="Bustamante F.O."/>
            <person name="Brasileiro-Vidal A.C."/>
            <person name="Benko-Iseppon A.M."/>
        </authorList>
    </citation>
    <scope>NUCLEOTIDE SEQUENCE [LARGE SCALE GENOMIC DNA]</scope>
    <source>
        <tissue evidence="2">Leaves</tissue>
    </source>
</reference>
<comment type="caution">
    <text evidence="2">The sequence shown here is derived from an EMBL/GenBank/DDBJ whole genome shotgun (WGS) entry which is preliminary data.</text>
</comment>
<gene>
    <name evidence="2" type="ORF">PIB30_090827</name>
</gene>
<protein>
    <recommendedName>
        <fullName evidence="1">Aminotransferase-like plant mobile domain-containing protein</fullName>
    </recommendedName>
</protein>
<dbReference type="EMBL" id="JASCZI010213226">
    <property type="protein sequence ID" value="MED6201012.1"/>
    <property type="molecule type" value="Genomic_DNA"/>
</dbReference>
<name>A0ABU6XS15_9FABA</name>
<evidence type="ECO:0000313" key="3">
    <source>
        <dbReference type="Proteomes" id="UP001341840"/>
    </source>
</evidence>
<evidence type="ECO:0000259" key="1">
    <source>
        <dbReference type="Pfam" id="PF10536"/>
    </source>
</evidence>
<feature type="domain" description="Aminotransferase-like plant mobile" evidence="1">
    <location>
        <begin position="55"/>
        <end position="190"/>
    </location>
</feature>
<keyword evidence="3" id="KW-1185">Reference proteome</keyword>
<proteinExistence type="predicted"/>
<sequence length="196" mass="23168">MRATEILCRLVAVCPWCTPGYIRDSLDGVPMDEMVMFSLSLSGLGQMSRDHHVGKILRLRYKIDTLHFDDFIWTPYTLPVWGGLYPAWVSEEGEVETWRASVSIVCFMFVQYHPADRVKRQFDFKQPILVDPVNLDKFLTFNARGEDRWWPTKLDEYYGHWMARRMVDHHIRVVYTPDTTIPTKEYAEWWGRVCKA</sequence>
<dbReference type="InterPro" id="IPR019557">
    <property type="entry name" value="AminoTfrase-like_pln_mobile"/>
</dbReference>
<dbReference type="Pfam" id="PF10536">
    <property type="entry name" value="PMD"/>
    <property type="match status" value="1"/>
</dbReference>
<dbReference type="Proteomes" id="UP001341840">
    <property type="component" value="Unassembled WGS sequence"/>
</dbReference>
<dbReference type="InterPro" id="IPR044824">
    <property type="entry name" value="MAIN-like"/>
</dbReference>